<sequence>MQGLSSDQPREVVTHIINHKTPSNIDGSDFISWKWTSTGKFSIAETYKHFFVESDSESFRNDNIIWKFVTPQRVRIFFWLLIRSRLLINEEHTRRDAVQEKQLAEWFDDQAVTGCLVSRCQQVELESDNALLIEILQMSLASVSSVVEVQLIHDLCLKDRRVKFKSIRRTNNKVADHLTKMTSSDFEHFVVLEELSNEINTFLDKNTCSSILEESISN</sequence>
<dbReference type="OrthoDB" id="10461721at2759"/>
<reference evidence="1 2" key="1">
    <citation type="journal article" date="2019" name="Genome Biol. Evol.">
        <title>Insights into the evolution of the New World diploid cottons (Gossypium, subgenus Houzingenia) based on genome sequencing.</title>
        <authorList>
            <person name="Grover C.E."/>
            <person name="Arick M.A. 2nd"/>
            <person name="Thrash A."/>
            <person name="Conover J.L."/>
            <person name="Sanders W.S."/>
            <person name="Peterson D.G."/>
            <person name="Frelichowski J.E."/>
            <person name="Scheffler J.A."/>
            <person name="Scheffler B.E."/>
            <person name="Wendel J.F."/>
        </authorList>
    </citation>
    <scope>NUCLEOTIDE SEQUENCE [LARGE SCALE GENOMIC DNA]</scope>
    <source>
        <strain evidence="1">0</strain>
        <tissue evidence="1">Leaf</tissue>
    </source>
</reference>
<keyword evidence="2" id="KW-1185">Reference proteome</keyword>
<evidence type="ECO:0008006" key="3">
    <source>
        <dbReference type="Google" id="ProtNLM"/>
    </source>
</evidence>
<dbReference type="Proteomes" id="UP000593560">
    <property type="component" value="Unassembled WGS sequence"/>
</dbReference>
<dbReference type="PANTHER" id="PTHR34023:SF4">
    <property type="entry name" value="RNASE H TYPE-1 DOMAIN-CONTAINING PROTEIN"/>
    <property type="match status" value="1"/>
</dbReference>
<protein>
    <recommendedName>
        <fullName evidence="3">Reverse transcriptase zinc-binding domain-containing protein</fullName>
    </recommendedName>
</protein>
<comment type="caution">
    <text evidence="1">The sequence shown here is derived from an EMBL/GenBank/DDBJ whole genome shotgun (WGS) entry which is preliminary data.</text>
</comment>
<dbReference type="EMBL" id="JABFAD010289699">
    <property type="protein sequence ID" value="MBA0818443.1"/>
    <property type="molecule type" value="Genomic_DNA"/>
</dbReference>
<evidence type="ECO:0000313" key="1">
    <source>
        <dbReference type="EMBL" id="MBA0818443.1"/>
    </source>
</evidence>
<proteinExistence type="predicted"/>
<evidence type="ECO:0000313" key="2">
    <source>
        <dbReference type="Proteomes" id="UP000593560"/>
    </source>
</evidence>
<dbReference type="PANTHER" id="PTHR34023">
    <property type="entry name" value="RNASE H DOMAIN-CONTAINING PROTEIN"/>
    <property type="match status" value="1"/>
</dbReference>
<organism evidence="1 2">
    <name type="scientific">Gossypium harknessii</name>
    <dbReference type="NCBI Taxonomy" id="34285"/>
    <lineage>
        <taxon>Eukaryota</taxon>
        <taxon>Viridiplantae</taxon>
        <taxon>Streptophyta</taxon>
        <taxon>Embryophyta</taxon>
        <taxon>Tracheophyta</taxon>
        <taxon>Spermatophyta</taxon>
        <taxon>Magnoliopsida</taxon>
        <taxon>eudicotyledons</taxon>
        <taxon>Gunneridae</taxon>
        <taxon>Pentapetalae</taxon>
        <taxon>rosids</taxon>
        <taxon>malvids</taxon>
        <taxon>Malvales</taxon>
        <taxon>Malvaceae</taxon>
        <taxon>Malvoideae</taxon>
        <taxon>Gossypium</taxon>
    </lineage>
</organism>
<accession>A0A7J9I9D1</accession>
<gene>
    <name evidence="1" type="ORF">Gohar_028413</name>
</gene>
<name>A0A7J9I9D1_9ROSI</name>
<dbReference type="AlphaFoldDB" id="A0A7J9I9D1"/>